<feature type="region of interest" description="Disordered" evidence="1">
    <location>
        <begin position="170"/>
        <end position="190"/>
    </location>
</feature>
<feature type="region of interest" description="Disordered" evidence="1">
    <location>
        <begin position="494"/>
        <end position="514"/>
    </location>
</feature>
<feature type="compositionally biased region" description="Polar residues" evidence="1">
    <location>
        <begin position="500"/>
        <end position="512"/>
    </location>
</feature>
<protein>
    <submittedName>
        <fullName evidence="2">Uncharacterized protein</fullName>
    </submittedName>
</protein>
<evidence type="ECO:0000256" key="1">
    <source>
        <dbReference type="SAM" id="MobiDB-lite"/>
    </source>
</evidence>
<accession>A0A5J5EJF4</accession>
<reference evidence="2 3" key="1">
    <citation type="submission" date="2019-09" db="EMBL/GenBank/DDBJ databases">
        <title>Draft genome of the ectomycorrhizal ascomycete Sphaerosporella brunnea.</title>
        <authorList>
            <consortium name="DOE Joint Genome Institute"/>
            <person name="Benucci G.M."/>
            <person name="Marozzi G."/>
            <person name="Antonielli L."/>
            <person name="Sanchez S."/>
            <person name="Marco P."/>
            <person name="Wang X."/>
            <person name="Falini L.B."/>
            <person name="Barry K."/>
            <person name="Haridas S."/>
            <person name="Lipzen A."/>
            <person name="Labutti K."/>
            <person name="Grigoriev I.V."/>
            <person name="Murat C."/>
            <person name="Martin F."/>
            <person name="Albertini E."/>
            <person name="Donnini D."/>
            <person name="Bonito G."/>
        </authorList>
    </citation>
    <scope>NUCLEOTIDE SEQUENCE [LARGE SCALE GENOMIC DNA]</scope>
    <source>
        <strain evidence="2 3">Sb_GMNB300</strain>
    </source>
</reference>
<proteinExistence type="predicted"/>
<dbReference type="AlphaFoldDB" id="A0A5J5EJF4"/>
<organism evidence="2 3">
    <name type="scientific">Sphaerosporella brunnea</name>
    <dbReference type="NCBI Taxonomy" id="1250544"/>
    <lineage>
        <taxon>Eukaryota</taxon>
        <taxon>Fungi</taxon>
        <taxon>Dikarya</taxon>
        <taxon>Ascomycota</taxon>
        <taxon>Pezizomycotina</taxon>
        <taxon>Pezizomycetes</taxon>
        <taxon>Pezizales</taxon>
        <taxon>Pyronemataceae</taxon>
        <taxon>Sphaerosporella</taxon>
    </lineage>
</organism>
<dbReference type="EMBL" id="VXIS01000272">
    <property type="protein sequence ID" value="KAA8895331.1"/>
    <property type="molecule type" value="Genomic_DNA"/>
</dbReference>
<dbReference type="Proteomes" id="UP000326924">
    <property type="component" value="Unassembled WGS sequence"/>
</dbReference>
<sequence>MNDPHNPFFRSAPNKWNFVDFGKFRQYFKAKAPRQIKGLWISELQKIQNCDKCCHGERQNRATNLLRAASKTHVSDQSLEPGTNINASVVNQSPQPSTNINASVVNHVSDQSLEPGTNINASVVNQSPQPSTNINASVVNQPPQSSTNVNASIINQLPQINATVIVRSATDNRSTEESDHAPPTADPSTLDTEFRSVYQGFEASQKWRLAASNRFVEDVLYEAFCDKQTPLVASWIRNWTIDLHNPTMEGWFSSDEWTEIKKSVPVVPELKETFLPSLVRFRGVQTVHDLRKALGESYLPKGVAFDRGKHFDAEWVDVVVRQFMLFFDSPDQPLGNSHLEGWFSGHIWSHIGSCMLSIPRISFESKEGTCQASALRKNRKRVEPFERMKSGPRLDGIIRSLDDNTLEFGGMEVARTSHGGTSSTKLLNDTRKLGKALRDMLGRLCQVAVHESVRGQLQVVGFIAAGLVLDHASGLEVTDSTFHSHNHTADNERDVAATANAPNQQARDTSSAWRDDMERYPRRPTAAAEGEIRRVPTLRRQNAIVGQEWFPDHTSLDTEIMNSMPPPSPGPHHLSSMQEVRLQLSAIWLETTGGDLLLEINNFFGVDASHVLRLLTDEESNESGSYTGDEDSEE</sequence>
<name>A0A5J5EJF4_9PEZI</name>
<keyword evidence="3" id="KW-1185">Reference proteome</keyword>
<dbReference type="OrthoDB" id="5399363at2759"/>
<evidence type="ECO:0000313" key="2">
    <source>
        <dbReference type="EMBL" id="KAA8895331.1"/>
    </source>
</evidence>
<evidence type="ECO:0000313" key="3">
    <source>
        <dbReference type="Proteomes" id="UP000326924"/>
    </source>
</evidence>
<dbReference type="InParanoid" id="A0A5J5EJF4"/>
<gene>
    <name evidence="2" type="ORF">FN846DRAFT_911897</name>
</gene>
<feature type="region of interest" description="Disordered" evidence="1">
    <location>
        <begin position="127"/>
        <end position="147"/>
    </location>
</feature>
<comment type="caution">
    <text evidence="2">The sequence shown here is derived from an EMBL/GenBank/DDBJ whole genome shotgun (WGS) entry which is preliminary data.</text>
</comment>